<reference evidence="3 4" key="1">
    <citation type="submission" date="2013-09" db="EMBL/GenBank/DDBJ databases">
        <title>Genome sequencing of Phaeobacter antarcticus sp. nov. SM1211.</title>
        <authorList>
            <person name="Zhang X.-Y."/>
            <person name="Liu C."/>
            <person name="Chen X.-L."/>
            <person name="Xie B.-B."/>
            <person name="Qin Q.-L."/>
            <person name="Rong J.-C."/>
            <person name="Zhang Y.-Z."/>
        </authorList>
    </citation>
    <scope>NUCLEOTIDE SEQUENCE [LARGE SCALE GENOMIC DNA]</scope>
    <source>
        <strain evidence="3 4">SM1211</strain>
    </source>
</reference>
<gene>
    <name evidence="3" type="ORF">P775_01205</name>
</gene>
<keyword evidence="1 3" id="KW-0378">Hydrolase</keyword>
<dbReference type="Pfam" id="PF00857">
    <property type="entry name" value="Isochorismatase"/>
    <property type="match status" value="1"/>
</dbReference>
<comment type="caution">
    <text evidence="3">The sequence shown here is derived from an EMBL/GenBank/DDBJ whole genome shotgun (WGS) entry which is preliminary data.</text>
</comment>
<dbReference type="PANTHER" id="PTHR43540">
    <property type="entry name" value="PEROXYUREIDOACRYLATE/UREIDOACRYLATE AMIDOHYDROLASE-RELATED"/>
    <property type="match status" value="1"/>
</dbReference>
<evidence type="ECO:0000256" key="1">
    <source>
        <dbReference type="ARBA" id="ARBA00022801"/>
    </source>
</evidence>
<dbReference type="InterPro" id="IPR000868">
    <property type="entry name" value="Isochorismatase-like_dom"/>
</dbReference>
<dbReference type="InterPro" id="IPR036380">
    <property type="entry name" value="Isochorismatase-like_sf"/>
</dbReference>
<dbReference type="Proteomes" id="UP000231259">
    <property type="component" value="Unassembled WGS sequence"/>
</dbReference>
<evidence type="ECO:0000313" key="4">
    <source>
        <dbReference type="Proteomes" id="UP000231259"/>
    </source>
</evidence>
<name>A0A2G8RKM7_9RHOB</name>
<keyword evidence="4" id="KW-1185">Reference proteome</keyword>
<evidence type="ECO:0000313" key="3">
    <source>
        <dbReference type="EMBL" id="PIL22115.1"/>
    </source>
</evidence>
<dbReference type="RefSeq" id="WP_180287271.1">
    <property type="nucleotide sequence ID" value="NZ_AWWI01000016.1"/>
</dbReference>
<dbReference type="SUPFAM" id="SSF52499">
    <property type="entry name" value="Isochorismatase-like hydrolases"/>
    <property type="match status" value="1"/>
</dbReference>
<organism evidence="3 4">
    <name type="scientific">Puniceibacterium antarcticum</name>
    <dbReference type="NCBI Taxonomy" id="1206336"/>
    <lineage>
        <taxon>Bacteria</taxon>
        <taxon>Pseudomonadati</taxon>
        <taxon>Pseudomonadota</taxon>
        <taxon>Alphaproteobacteria</taxon>
        <taxon>Rhodobacterales</taxon>
        <taxon>Paracoccaceae</taxon>
        <taxon>Puniceibacterium</taxon>
    </lineage>
</organism>
<proteinExistence type="predicted"/>
<sequence length="205" mass="21675">MDISQIDPKRTALLTIDLQNDFLHPEGAYGRAGQGAESIKALPSRIAPVRDALRAKGGTYVSAQFTLVPGPGGEPLIAPHLKELRPFLTKGDFAPGGFGHSLVGDLAPADYTVEKVAYSAFYQSRLEYILRALDIDTLIIGGIVTNGGVASTLRDAHLRNVDTILLSDGCAAFRSEVHEATLISLGSLGAQMTCADAVDWLEGAA</sequence>
<dbReference type="GO" id="GO:0016787">
    <property type="term" value="F:hydrolase activity"/>
    <property type="evidence" value="ECO:0007669"/>
    <property type="project" value="UniProtKB-KW"/>
</dbReference>
<accession>A0A2G8RKM7</accession>
<dbReference type="CDD" id="cd00431">
    <property type="entry name" value="cysteine_hydrolases"/>
    <property type="match status" value="1"/>
</dbReference>
<dbReference type="AlphaFoldDB" id="A0A2G8RKM7"/>
<dbReference type="Gene3D" id="3.40.50.850">
    <property type="entry name" value="Isochorismatase-like"/>
    <property type="match status" value="1"/>
</dbReference>
<protein>
    <submittedName>
        <fullName evidence="3">Cysteine hydrolase</fullName>
    </submittedName>
</protein>
<dbReference type="EMBL" id="AWWI01000016">
    <property type="protein sequence ID" value="PIL22115.1"/>
    <property type="molecule type" value="Genomic_DNA"/>
</dbReference>
<evidence type="ECO:0000259" key="2">
    <source>
        <dbReference type="Pfam" id="PF00857"/>
    </source>
</evidence>
<dbReference type="InterPro" id="IPR050272">
    <property type="entry name" value="Isochorismatase-like_hydrls"/>
</dbReference>
<feature type="domain" description="Isochorismatase-like" evidence="2">
    <location>
        <begin position="11"/>
        <end position="195"/>
    </location>
</feature>